<protein>
    <submittedName>
        <fullName evidence="1">Nucleotidyl transferase AbiEii toxin, Type IV TA system</fullName>
    </submittedName>
</protein>
<organism evidence="1 2">
    <name type="scientific">Rhodospira trueperi</name>
    <dbReference type="NCBI Taxonomy" id="69960"/>
    <lineage>
        <taxon>Bacteria</taxon>
        <taxon>Pseudomonadati</taxon>
        <taxon>Pseudomonadota</taxon>
        <taxon>Alphaproteobacteria</taxon>
        <taxon>Rhodospirillales</taxon>
        <taxon>Rhodospirillaceae</taxon>
        <taxon>Rhodospira</taxon>
    </lineage>
</organism>
<dbReference type="InterPro" id="IPR014942">
    <property type="entry name" value="AbiEii"/>
</dbReference>
<keyword evidence="2" id="KW-1185">Reference proteome</keyword>
<dbReference type="AlphaFoldDB" id="A0A1G7DVF1"/>
<dbReference type="RefSeq" id="WP_092786388.1">
    <property type="nucleotide sequence ID" value="NZ_FNAP01000008.1"/>
</dbReference>
<keyword evidence="1" id="KW-0808">Transferase</keyword>
<dbReference type="EMBL" id="FNAP01000008">
    <property type="protein sequence ID" value="SDE55477.1"/>
    <property type="molecule type" value="Genomic_DNA"/>
</dbReference>
<evidence type="ECO:0000313" key="1">
    <source>
        <dbReference type="EMBL" id="SDE55477.1"/>
    </source>
</evidence>
<dbReference type="OrthoDB" id="9125135at2"/>
<dbReference type="STRING" id="69960.SAMN05421720_10848"/>
<evidence type="ECO:0000313" key="2">
    <source>
        <dbReference type="Proteomes" id="UP000199412"/>
    </source>
</evidence>
<name>A0A1G7DVF1_9PROT</name>
<gene>
    <name evidence="1" type="ORF">SAMN05421720_10848</name>
</gene>
<accession>A0A1G7DVF1</accession>
<reference evidence="1 2" key="1">
    <citation type="submission" date="2016-10" db="EMBL/GenBank/DDBJ databases">
        <authorList>
            <person name="de Groot N.N."/>
        </authorList>
    </citation>
    <scope>NUCLEOTIDE SEQUENCE [LARGE SCALE GENOMIC DNA]</scope>
    <source>
        <strain evidence="1 2">ATCC 700224</strain>
    </source>
</reference>
<sequence>MIPIDAWVTADPGRTTFRQAVHIVLTAIAGTESLRTTMALKGGMLMALAFGSSRYTKDIDFSTRQRLSAFDLDRFRTDLDAALRRTSDSLGYPILCAVRTCKQQPPGADRTHPTIRASVGYARRGNVREMRRLGAGQATTVIHVDHSLNEVIGTEDIYTLDEHDHLRTYGLVDLVSEKLRATLQQKSEARDRTRRQDIYDIHFLLRTAPERFDARTRADILRVLVDKARSRSLDPKPSDIADPEIRARSAQQYDDIAMEIEEPLPPFDVAYEAVRTFYESLPWSTDGTR</sequence>
<proteinExistence type="predicted"/>
<dbReference type="Pfam" id="PF08843">
    <property type="entry name" value="AbiEii"/>
    <property type="match status" value="1"/>
</dbReference>
<dbReference type="GO" id="GO:0016740">
    <property type="term" value="F:transferase activity"/>
    <property type="evidence" value="ECO:0007669"/>
    <property type="project" value="UniProtKB-KW"/>
</dbReference>
<dbReference type="Proteomes" id="UP000199412">
    <property type="component" value="Unassembled WGS sequence"/>
</dbReference>